<reference evidence="2" key="1">
    <citation type="journal article" date="2021" name="Nat. Commun.">
        <title>Genetic determinants of endophytism in the Arabidopsis root mycobiome.</title>
        <authorList>
            <person name="Mesny F."/>
            <person name="Miyauchi S."/>
            <person name="Thiergart T."/>
            <person name="Pickel B."/>
            <person name="Atanasova L."/>
            <person name="Karlsson M."/>
            <person name="Huettel B."/>
            <person name="Barry K.W."/>
            <person name="Haridas S."/>
            <person name="Chen C."/>
            <person name="Bauer D."/>
            <person name="Andreopoulos W."/>
            <person name="Pangilinan J."/>
            <person name="LaButti K."/>
            <person name="Riley R."/>
            <person name="Lipzen A."/>
            <person name="Clum A."/>
            <person name="Drula E."/>
            <person name="Henrissat B."/>
            <person name="Kohler A."/>
            <person name="Grigoriev I.V."/>
            <person name="Martin F.M."/>
            <person name="Hacquard S."/>
        </authorList>
    </citation>
    <scope>NUCLEOTIDE SEQUENCE</scope>
    <source>
        <strain evidence="2">MPI-CAGE-AT-0147</strain>
    </source>
</reference>
<evidence type="ECO:0000259" key="1">
    <source>
        <dbReference type="Pfam" id="PF12697"/>
    </source>
</evidence>
<accession>A0A9P9ENL8</accession>
<dbReference type="Gene3D" id="3.40.50.1820">
    <property type="entry name" value="alpha/beta hydrolase"/>
    <property type="match status" value="1"/>
</dbReference>
<dbReference type="InterPro" id="IPR000073">
    <property type="entry name" value="AB_hydrolase_1"/>
</dbReference>
<dbReference type="Pfam" id="PF12697">
    <property type="entry name" value="Abhydrolase_6"/>
    <property type="match status" value="1"/>
</dbReference>
<dbReference type="SUPFAM" id="SSF53474">
    <property type="entry name" value="alpha/beta-Hydrolases"/>
    <property type="match status" value="1"/>
</dbReference>
<dbReference type="InterPro" id="IPR029058">
    <property type="entry name" value="AB_hydrolase_fold"/>
</dbReference>
<proteinExistence type="predicted"/>
<comment type="caution">
    <text evidence="2">The sequence shown here is derived from an EMBL/GenBank/DDBJ whole genome shotgun (WGS) entry which is preliminary data.</text>
</comment>
<organism evidence="2 3">
    <name type="scientific">Dactylonectria macrodidyma</name>
    <dbReference type="NCBI Taxonomy" id="307937"/>
    <lineage>
        <taxon>Eukaryota</taxon>
        <taxon>Fungi</taxon>
        <taxon>Dikarya</taxon>
        <taxon>Ascomycota</taxon>
        <taxon>Pezizomycotina</taxon>
        <taxon>Sordariomycetes</taxon>
        <taxon>Hypocreomycetidae</taxon>
        <taxon>Hypocreales</taxon>
        <taxon>Nectriaceae</taxon>
        <taxon>Dactylonectria</taxon>
    </lineage>
</organism>
<evidence type="ECO:0000313" key="3">
    <source>
        <dbReference type="Proteomes" id="UP000738349"/>
    </source>
</evidence>
<dbReference type="OrthoDB" id="5371334at2759"/>
<name>A0A9P9ENL8_9HYPO</name>
<dbReference type="Proteomes" id="UP000738349">
    <property type="component" value="Unassembled WGS sequence"/>
</dbReference>
<dbReference type="EMBL" id="JAGMUV010000009">
    <property type="protein sequence ID" value="KAH7143512.1"/>
    <property type="molecule type" value="Genomic_DNA"/>
</dbReference>
<gene>
    <name evidence="2" type="ORF">EDB81DRAFT_934824</name>
</gene>
<keyword evidence="3" id="KW-1185">Reference proteome</keyword>
<feature type="domain" description="AB hydrolase-1" evidence="1">
    <location>
        <begin position="34"/>
        <end position="255"/>
    </location>
</feature>
<protein>
    <recommendedName>
        <fullName evidence="1">AB hydrolase-1 domain-containing protein</fullName>
    </recommendedName>
</protein>
<dbReference type="AlphaFoldDB" id="A0A9P9ENL8"/>
<evidence type="ECO:0000313" key="2">
    <source>
        <dbReference type="EMBL" id="KAH7143512.1"/>
    </source>
</evidence>
<sequence length="312" mass="34357">MKAFEFKLTDTATLTGICNLPPRSSSNQRLTPLIVGIHGGSYKSSYFHADEKHTAKLSSDALGVSFVAIDRPCYGGSTSLLPIPSDSSFQQELGTRLHQLILPRIWTEFGQTSHCNCLVLNAHSLGAPGAIIASALHAEEHATTGKSSYPLGGLILSGFGTRQINPGFNPFEGINPPPTTINYPLDLKHQMMLPYGTADAEIYEIGKKMDEPMPIQEMQILYGLWLDPTWRSRWTNNVKVPVMIGLLGKDCFWVPTEEHLQEFIACFPGSPRRDGSIVQGAPHCTELSHWSQGWYARCFGFAMECAESQTCP</sequence>